<feature type="transmembrane region" description="Helical" evidence="7">
    <location>
        <begin position="60"/>
        <end position="77"/>
    </location>
</feature>
<comment type="subcellular location">
    <subcellularLocation>
        <location evidence="1">Membrane</location>
        <topology evidence="1">Multi-pass membrane protein</topology>
    </subcellularLocation>
</comment>
<dbReference type="STRING" id="1279009.ADICEAN_03597"/>
<protein>
    <submittedName>
        <fullName evidence="9">Rhombosortase</fullName>
    </submittedName>
</protein>
<evidence type="ECO:0000256" key="1">
    <source>
        <dbReference type="ARBA" id="ARBA00004141"/>
    </source>
</evidence>
<evidence type="ECO:0000313" key="10">
    <source>
        <dbReference type="Proteomes" id="UP000011910"/>
    </source>
</evidence>
<reference evidence="9 10" key="1">
    <citation type="journal article" date="2013" name="Genome Announc.">
        <title>Draft Genome Sequence of Cesiribacter andamanensis Strain AMV16T, Isolated from a Soil Sample from a Mud Volcano in the Andaman Islands, India.</title>
        <authorList>
            <person name="Shivaji S."/>
            <person name="Ara S."/>
            <person name="Begum Z."/>
            <person name="Srinivas T.N."/>
            <person name="Singh A."/>
            <person name="Kumar Pinnaka A."/>
        </authorList>
    </citation>
    <scope>NUCLEOTIDE SEQUENCE [LARGE SCALE GENOMIC DNA]</scope>
    <source>
        <strain evidence="9 10">AMV16</strain>
    </source>
</reference>
<feature type="transmembrane region" description="Helical" evidence="7">
    <location>
        <begin position="12"/>
        <end position="40"/>
    </location>
</feature>
<name>M7N1X1_9BACT</name>
<dbReference type="Proteomes" id="UP000011910">
    <property type="component" value="Unassembled WGS sequence"/>
</dbReference>
<gene>
    <name evidence="9" type="ORF">ADICEAN_03597</name>
</gene>
<dbReference type="InterPro" id="IPR035952">
    <property type="entry name" value="Rhomboid-like_sf"/>
</dbReference>
<dbReference type="PANTHER" id="PTHR43731">
    <property type="entry name" value="RHOMBOID PROTEASE"/>
    <property type="match status" value="1"/>
</dbReference>
<feature type="transmembrane region" description="Helical" evidence="7">
    <location>
        <begin position="241"/>
        <end position="259"/>
    </location>
</feature>
<keyword evidence="10" id="KW-1185">Reference proteome</keyword>
<evidence type="ECO:0000256" key="6">
    <source>
        <dbReference type="ARBA" id="ARBA00023136"/>
    </source>
</evidence>
<keyword evidence="6 7" id="KW-0472">Membrane</keyword>
<dbReference type="EMBL" id="AODQ01000129">
    <property type="protein sequence ID" value="EMR01272.1"/>
    <property type="molecule type" value="Genomic_DNA"/>
</dbReference>
<dbReference type="InterPro" id="IPR022764">
    <property type="entry name" value="Peptidase_S54_rhomboid_dom"/>
</dbReference>
<dbReference type="GO" id="GO:0016020">
    <property type="term" value="C:membrane"/>
    <property type="evidence" value="ECO:0007669"/>
    <property type="project" value="UniProtKB-SubCell"/>
</dbReference>
<dbReference type="GO" id="GO:0004252">
    <property type="term" value="F:serine-type endopeptidase activity"/>
    <property type="evidence" value="ECO:0007669"/>
    <property type="project" value="InterPro"/>
</dbReference>
<evidence type="ECO:0000256" key="5">
    <source>
        <dbReference type="ARBA" id="ARBA00022989"/>
    </source>
</evidence>
<evidence type="ECO:0000256" key="7">
    <source>
        <dbReference type="SAM" id="Phobius"/>
    </source>
</evidence>
<evidence type="ECO:0000256" key="3">
    <source>
        <dbReference type="ARBA" id="ARBA00022692"/>
    </source>
</evidence>
<comment type="caution">
    <text evidence="9">The sequence shown here is derived from an EMBL/GenBank/DDBJ whole genome shotgun (WGS) entry which is preliminary data.</text>
</comment>
<feature type="transmembrane region" description="Helical" evidence="7">
    <location>
        <begin position="209"/>
        <end position="229"/>
    </location>
</feature>
<feature type="domain" description="Peptidase S54 rhomboid" evidence="8">
    <location>
        <begin position="177"/>
        <end position="255"/>
    </location>
</feature>
<evidence type="ECO:0000256" key="4">
    <source>
        <dbReference type="ARBA" id="ARBA00022801"/>
    </source>
</evidence>
<keyword evidence="4" id="KW-0378">Hydrolase</keyword>
<dbReference type="OrthoDB" id="9807874at2"/>
<dbReference type="AlphaFoldDB" id="M7N1X1"/>
<evidence type="ECO:0000259" key="8">
    <source>
        <dbReference type="Pfam" id="PF01694"/>
    </source>
</evidence>
<dbReference type="eggNOG" id="COG0705">
    <property type="taxonomic scope" value="Bacteria"/>
</dbReference>
<feature type="transmembrane region" description="Helical" evidence="7">
    <location>
        <begin position="89"/>
        <end position="107"/>
    </location>
</feature>
<dbReference type="SUPFAM" id="SSF144091">
    <property type="entry name" value="Rhomboid-like"/>
    <property type="match status" value="1"/>
</dbReference>
<feature type="domain" description="Peptidase S54 rhomboid" evidence="8">
    <location>
        <begin position="46"/>
        <end position="103"/>
    </location>
</feature>
<proteinExistence type="inferred from homology"/>
<sequence>MFRLTPVVKNLLIINVAVFLGALLLDVYQETVHFFALYYMGSDNFRAWQFVTYMFLHGDHMHLLGNMIGLAVFGPWLEELWGSKRFLQYYLITGLGAAVLFMGVDFFEHRQMQQDVDAYLSNPSPELYVEVVQEHFARFYPNVRGLADQYYQQPENEALAGQAEQTIRQLYELVLDTPMLGASGAIFGLLMAVGLLFPHRRIMLLIPPIPMRVRIFVLLYGALEVYLLLKRVPTDNVAHMAHLGGMFVGYLLLVVWGEARNRYQ</sequence>
<keyword evidence="3 7" id="KW-0812">Transmembrane</keyword>
<dbReference type="PANTHER" id="PTHR43731:SF14">
    <property type="entry name" value="PRESENILIN-ASSOCIATED RHOMBOID-LIKE PROTEIN, MITOCHONDRIAL"/>
    <property type="match status" value="1"/>
</dbReference>
<accession>M7N1X1</accession>
<dbReference type="InterPro" id="IPR050925">
    <property type="entry name" value="Rhomboid_protease_S54"/>
</dbReference>
<feature type="transmembrane region" description="Helical" evidence="7">
    <location>
        <begin position="179"/>
        <end position="197"/>
    </location>
</feature>
<dbReference type="Pfam" id="PF01694">
    <property type="entry name" value="Rhomboid"/>
    <property type="match status" value="2"/>
</dbReference>
<dbReference type="RefSeq" id="WP_009196977.1">
    <property type="nucleotide sequence ID" value="NZ_AODQ01000129.1"/>
</dbReference>
<evidence type="ECO:0000256" key="2">
    <source>
        <dbReference type="ARBA" id="ARBA00009045"/>
    </source>
</evidence>
<dbReference type="Gene3D" id="1.20.1540.10">
    <property type="entry name" value="Rhomboid-like"/>
    <property type="match status" value="1"/>
</dbReference>
<keyword evidence="5 7" id="KW-1133">Transmembrane helix</keyword>
<comment type="similarity">
    <text evidence="2">Belongs to the peptidase S54 family.</text>
</comment>
<organism evidence="9 10">
    <name type="scientific">Cesiribacter andamanensis AMV16</name>
    <dbReference type="NCBI Taxonomy" id="1279009"/>
    <lineage>
        <taxon>Bacteria</taxon>
        <taxon>Pseudomonadati</taxon>
        <taxon>Bacteroidota</taxon>
        <taxon>Cytophagia</taxon>
        <taxon>Cytophagales</taxon>
        <taxon>Cesiribacteraceae</taxon>
        <taxon>Cesiribacter</taxon>
    </lineage>
</organism>
<dbReference type="PATRIC" id="fig|1279009.4.peg.3639"/>
<evidence type="ECO:0000313" key="9">
    <source>
        <dbReference type="EMBL" id="EMR01272.1"/>
    </source>
</evidence>